<evidence type="ECO:0000313" key="2">
    <source>
        <dbReference type="Proteomes" id="UP000519972"/>
    </source>
</evidence>
<dbReference type="Proteomes" id="UP000519972">
    <property type="component" value="Unassembled WGS sequence"/>
</dbReference>
<comment type="caution">
    <text evidence="1">The sequence shown here is derived from an EMBL/GenBank/DDBJ whole genome shotgun (WGS) entry which is preliminary data.</text>
</comment>
<sequence length="79" mass="9258">MDPRLKAWDDGGWGGFCRARAGAADRDQWREPNDVIVAFMRSNPDNREDHEVMRGCRVRGIYRTDKYKELVMEITRSAR</sequence>
<gene>
    <name evidence="1" type="ORF">G9X64_01075</name>
</gene>
<evidence type="ECO:0000313" key="1">
    <source>
        <dbReference type="EMBL" id="NNU35126.1"/>
    </source>
</evidence>
<reference evidence="1 2" key="1">
    <citation type="submission" date="2020-02" db="EMBL/GenBank/DDBJ databases">
        <authorList>
            <person name="Sun Q."/>
        </authorList>
    </citation>
    <scope>NUCLEOTIDE SEQUENCE [LARGE SCALE GENOMIC DNA]</scope>
    <source>
        <strain evidence="1 2">CCBAU 03386</strain>
    </source>
</reference>
<dbReference type="RefSeq" id="WP_168312843.1">
    <property type="nucleotide sequence ID" value="NZ_JABFCN010000001.1"/>
</dbReference>
<dbReference type="EMBL" id="JABFCN010000001">
    <property type="protein sequence ID" value="NNU35126.1"/>
    <property type="molecule type" value="Genomic_DNA"/>
</dbReference>
<organism evidence="1 2">
    <name type="scientific">Rhizobium sophorae</name>
    <dbReference type="NCBI Taxonomy" id="1535242"/>
    <lineage>
        <taxon>Bacteria</taxon>
        <taxon>Pseudomonadati</taxon>
        <taxon>Pseudomonadota</taxon>
        <taxon>Alphaproteobacteria</taxon>
        <taxon>Hyphomicrobiales</taxon>
        <taxon>Rhizobiaceae</taxon>
        <taxon>Rhizobium/Agrobacterium group</taxon>
        <taxon>Rhizobium</taxon>
    </lineage>
</organism>
<name>A0A7Y3WCS7_9HYPH</name>
<keyword evidence="2" id="KW-1185">Reference proteome</keyword>
<dbReference type="AlphaFoldDB" id="A0A7Y3WCS7"/>
<accession>A0A7Y3WCS7</accession>
<protein>
    <submittedName>
        <fullName evidence="1">Uncharacterized protein</fullName>
    </submittedName>
</protein>
<proteinExistence type="predicted"/>